<keyword evidence="3" id="KW-1185">Reference proteome</keyword>
<dbReference type="STRING" id="1841610.A6X21_20400"/>
<dbReference type="PANTHER" id="PTHR42860:SF1">
    <property type="entry name" value="VITAMIN B12-BINDING PROTEIN"/>
    <property type="match status" value="1"/>
</dbReference>
<dbReference type="PANTHER" id="PTHR42860">
    <property type="entry name" value="VITAMIN B12-BINDING PROTEIN"/>
    <property type="match status" value="1"/>
</dbReference>
<dbReference type="OrthoDB" id="9787772at2"/>
<proteinExistence type="predicted"/>
<protein>
    <submittedName>
        <fullName evidence="2">Cobalamin-binding protein</fullName>
    </submittedName>
</protein>
<dbReference type="Proteomes" id="UP000094828">
    <property type="component" value="Unassembled WGS sequence"/>
</dbReference>
<dbReference type="RefSeq" id="WP_068847223.1">
    <property type="nucleotide sequence ID" value="NZ_LYDR01000063.1"/>
</dbReference>
<feature type="domain" description="Fe/B12 periplasmic-binding" evidence="1">
    <location>
        <begin position="7"/>
        <end position="295"/>
    </location>
</feature>
<reference evidence="2 3" key="1">
    <citation type="submission" date="2016-05" db="EMBL/GenBank/DDBJ databases">
        <title>Genomic and physiological characterization of Planctopirus sp. isolated from fresh water lake.</title>
        <authorList>
            <person name="Subhash Y."/>
            <person name="Ramana C."/>
        </authorList>
    </citation>
    <scope>NUCLEOTIDE SEQUENCE [LARGE SCALE GENOMIC DNA]</scope>
    <source>
        <strain evidence="2 3">JC280</strain>
    </source>
</reference>
<organism evidence="2 3">
    <name type="scientific">Planctopirus hydrillae</name>
    <dbReference type="NCBI Taxonomy" id="1841610"/>
    <lineage>
        <taxon>Bacteria</taxon>
        <taxon>Pseudomonadati</taxon>
        <taxon>Planctomycetota</taxon>
        <taxon>Planctomycetia</taxon>
        <taxon>Planctomycetales</taxon>
        <taxon>Planctomycetaceae</taxon>
        <taxon>Planctopirus</taxon>
    </lineage>
</organism>
<evidence type="ECO:0000313" key="2">
    <source>
        <dbReference type="EMBL" id="ODA32710.1"/>
    </source>
</evidence>
<sequence length="309" mass="34328">MQRRPERIVSLIASATEIVDRLGLLDELVGRSHECDYPPQVLSLPKCSSAKLDVNGSSLEIDQRVKDVLKDATSVYNVDVELLNQLEPTLILTQTQCEVCAVSLKDVEAAMCAVVTSQPRIVACEPNWLSDVWKDIERVAVAAGVAERGAELIADSQLRLDEISQTASEVTRRPRVACIEWMEPIMAAGNWVPELVTLAGGENLFGVAGQHSPWMTWNELLASDPDIVLAMPCGFDIPRIQQEWPCLAKQPEWAKLRAVQEKQVYIVDGNQYFNRPGPRLVESAEILAEIFHPQIFSFGHRGNAYIPSE</sequence>
<name>A0A1C3EHJ9_9PLAN</name>
<dbReference type="Pfam" id="PF01497">
    <property type="entry name" value="Peripla_BP_2"/>
    <property type="match status" value="1"/>
</dbReference>
<dbReference type="AlphaFoldDB" id="A0A1C3EHJ9"/>
<dbReference type="SUPFAM" id="SSF53807">
    <property type="entry name" value="Helical backbone' metal receptor"/>
    <property type="match status" value="1"/>
</dbReference>
<dbReference type="InterPro" id="IPR002491">
    <property type="entry name" value="ABC_transptr_periplasmic_BD"/>
</dbReference>
<gene>
    <name evidence="2" type="ORF">A6X21_20400</name>
</gene>
<dbReference type="CDD" id="cd01144">
    <property type="entry name" value="BtuF"/>
    <property type="match status" value="1"/>
</dbReference>
<evidence type="ECO:0000259" key="1">
    <source>
        <dbReference type="PROSITE" id="PS50983"/>
    </source>
</evidence>
<comment type="caution">
    <text evidence="2">The sequence shown here is derived from an EMBL/GenBank/DDBJ whole genome shotgun (WGS) entry which is preliminary data.</text>
</comment>
<accession>A0A1C3EHJ9</accession>
<dbReference type="EMBL" id="LYDR01000063">
    <property type="protein sequence ID" value="ODA32710.1"/>
    <property type="molecule type" value="Genomic_DNA"/>
</dbReference>
<dbReference type="InterPro" id="IPR051030">
    <property type="entry name" value="Vitamin_B12-ABC_binding"/>
</dbReference>
<dbReference type="Gene3D" id="3.40.50.1980">
    <property type="entry name" value="Nitrogenase molybdenum iron protein domain"/>
    <property type="match status" value="2"/>
</dbReference>
<evidence type="ECO:0000313" key="3">
    <source>
        <dbReference type="Proteomes" id="UP000094828"/>
    </source>
</evidence>
<dbReference type="PROSITE" id="PS50983">
    <property type="entry name" value="FE_B12_PBP"/>
    <property type="match status" value="1"/>
</dbReference>